<reference evidence="1" key="1">
    <citation type="submission" date="2018-02" db="EMBL/GenBank/DDBJ databases">
        <title>Rhizophora mucronata_Transcriptome.</title>
        <authorList>
            <person name="Meera S.P."/>
            <person name="Sreeshan A."/>
            <person name="Augustine A."/>
        </authorList>
    </citation>
    <scope>NUCLEOTIDE SEQUENCE</scope>
    <source>
        <tissue evidence="1">Leaf</tissue>
    </source>
</reference>
<accession>A0A2P2KH97</accession>
<evidence type="ECO:0000313" key="1">
    <source>
        <dbReference type="EMBL" id="MBX05067.1"/>
    </source>
</evidence>
<dbReference type="EMBL" id="GGEC01024583">
    <property type="protein sequence ID" value="MBX05067.1"/>
    <property type="molecule type" value="Transcribed_RNA"/>
</dbReference>
<sequence length="49" mass="5601">MFDKISQPHSLFILLLGFCTRLEKKLNSVGGLLPLDQCFDFYAIYIGYA</sequence>
<organism evidence="1">
    <name type="scientific">Rhizophora mucronata</name>
    <name type="common">Asiatic mangrove</name>
    <dbReference type="NCBI Taxonomy" id="61149"/>
    <lineage>
        <taxon>Eukaryota</taxon>
        <taxon>Viridiplantae</taxon>
        <taxon>Streptophyta</taxon>
        <taxon>Embryophyta</taxon>
        <taxon>Tracheophyta</taxon>
        <taxon>Spermatophyta</taxon>
        <taxon>Magnoliopsida</taxon>
        <taxon>eudicotyledons</taxon>
        <taxon>Gunneridae</taxon>
        <taxon>Pentapetalae</taxon>
        <taxon>rosids</taxon>
        <taxon>fabids</taxon>
        <taxon>Malpighiales</taxon>
        <taxon>Rhizophoraceae</taxon>
        <taxon>Rhizophora</taxon>
    </lineage>
</organism>
<name>A0A2P2KH97_RHIMU</name>
<dbReference type="AlphaFoldDB" id="A0A2P2KH97"/>
<protein>
    <submittedName>
        <fullName evidence="1">Uncharacterized protein</fullName>
    </submittedName>
</protein>
<proteinExistence type="predicted"/>